<dbReference type="PANTHER" id="PTHR43116">
    <property type="entry name" value="PEPTIDE CHAIN RELEASE FACTOR 2"/>
    <property type="match status" value="1"/>
</dbReference>
<dbReference type="InterPro" id="IPR004374">
    <property type="entry name" value="PrfB"/>
</dbReference>
<reference evidence="9 10" key="1">
    <citation type="submission" date="2019-08" db="EMBL/GenBank/DDBJ databases">
        <title>In-depth cultivation of the pig gut microbiome towards novel bacterial diversity and tailored functional studies.</title>
        <authorList>
            <person name="Wylensek D."/>
            <person name="Hitch T.C.A."/>
            <person name="Clavel T."/>
        </authorList>
    </citation>
    <scope>NUCLEOTIDE SEQUENCE [LARGE SCALE GENOMIC DNA]</scope>
    <source>
        <strain evidence="9 10">BSM-380-WT-5A</strain>
    </source>
</reference>
<dbReference type="Gene3D" id="3.30.70.1660">
    <property type="match status" value="1"/>
</dbReference>
<dbReference type="SMART" id="SM00937">
    <property type="entry name" value="PCRF"/>
    <property type="match status" value="1"/>
</dbReference>
<evidence type="ECO:0000256" key="4">
    <source>
        <dbReference type="ARBA" id="ARBA00022481"/>
    </source>
</evidence>
<dbReference type="NCBIfam" id="TIGR00020">
    <property type="entry name" value="prfB"/>
    <property type="match status" value="1"/>
</dbReference>
<evidence type="ECO:0000313" key="9">
    <source>
        <dbReference type="EMBL" id="MST67317.1"/>
    </source>
</evidence>
<evidence type="ECO:0000256" key="3">
    <source>
        <dbReference type="ARBA" id="ARBA00019192"/>
    </source>
</evidence>
<dbReference type="RefSeq" id="WP_022171280.1">
    <property type="nucleotide sequence ID" value="NZ_JBQHQP010000019.1"/>
</dbReference>
<comment type="function">
    <text evidence="1 6">Peptide chain release factor 2 directs the termination of translation in response to the peptide chain termination codons UGA and UAA.</text>
</comment>
<dbReference type="AlphaFoldDB" id="A0A7X2P5E2"/>
<evidence type="ECO:0000256" key="1">
    <source>
        <dbReference type="ARBA" id="ARBA00002613"/>
    </source>
</evidence>
<dbReference type="Proteomes" id="UP000440513">
    <property type="component" value="Unassembled WGS sequence"/>
</dbReference>
<feature type="modified residue" description="N5-methylglutamine" evidence="6">
    <location>
        <position position="252"/>
    </location>
</feature>
<keyword evidence="10" id="KW-1185">Reference proteome</keyword>
<protein>
    <recommendedName>
        <fullName evidence="3 6">Peptide chain release factor 2</fullName>
        <shortName evidence="6">RF-2</shortName>
    </recommendedName>
</protein>
<dbReference type="FunFam" id="3.30.160.20:FF:000010">
    <property type="entry name" value="Peptide chain release factor 2"/>
    <property type="match status" value="1"/>
</dbReference>
<dbReference type="HAMAP" id="MF_00094">
    <property type="entry name" value="Rel_fac_2"/>
    <property type="match status" value="1"/>
</dbReference>
<keyword evidence="6" id="KW-0963">Cytoplasm</keyword>
<evidence type="ECO:0000259" key="8">
    <source>
        <dbReference type="PROSITE" id="PS00745"/>
    </source>
</evidence>
<evidence type="ECO:0000313" key="10">
    <source>
        <dbReference type="Proteomes" id="UP000440513"/>
    </source>
</evidence>
<dbReference type="InterPro" id="IPR005139">
    <property type="entry name" value="PCRF"/>
</dbReference>
<dbReference type="EMBL" id="VUMS01000022">
    <property type="protein sequence ID" value="MST67317.1"/>
    <property type="molecule type" value="Genomic_DNA"/>
</dbReference>
<organism evidence="9 10">
    <name type="scientific">Oliverpabstia intestinalis</name>
    <dbReference type="NCBI Taxonomy" id="2606633"/>
    <lineage>
        <taxon>Bacteria</taxon>
        <taxon>Bacillati</taxon>
        <taxon>Bacillota</taxon>
        <taxon>Clostridia</taxon>
        <taxon>Lachnospirales</taxon>
        <taxon>Lachnospiraceae</taxon>
        <taxon>Oliverpabstia</taxon>
    </lineage>
</organism>
<comment type="similarity">
    <text evidence="2 6">Belongs to the prokaryotic/mitochondrial release factor family.</text>
</comment>
<dbReference type="Pfam" id="PF03462">
    <property type="entry name" value="PCRF"/>
    <property type="match status" value="1"/>
</dbReference>
<dbReference type="Gene3D" id="3.30.160.20">
    <property type="match status" value="1"/>
</dbReference>
<comment type="subcellular location">
    <subcellularLocation>
        <location evidence="6">Cytoplasm</location>
    </subcellularLocation>
</comment>
<gene>
    <name evidence="6" type="primary">prfB</name>
    <name evidence="9" type="ORF">FYJ57_11460</name>
</gene>
<dbReference type="Pfam" id="PF00472">
    <property type="entry name" value="RF-1"/>
    <property type="match status" value="1"/>
</dbReference>
<dbReference type="GO" id="GO:0005737">
    <property type="term" value="C:cytoplasm"/>
    <property type="evidence" value="ECO:0007669"/>
    <property type="project" value="UniProtKB-SubCell"/>
</dbReference>
<keyword evidence="4 6" id="KW-0488">Methylation</keyword>
<dbReference type="InterPro" id="IPR045853">
    <property type="entry name" value="Pep_chain_release_fac_I_sf"/>
</dbReference>
<dbReference type="PANTHER" id="PTHR43116:SF3">
    <property type="entry name" value="CLASS I PEPTIDE CHAIN RELEASE FACTOR"/>
    <property type="match status" value="1"/>
</dbReference>
<dbReference type="Gene3D" id="1.20.58.410">
    <property type="entry name" value="Release factor"/>
    <property type="match status" value="1"/>
</dbReference>
<proteinExistence type="inferred from homology"/>
<sequence>MVELDQFKAILNSYAKPLVEVRDSLDLANKEKRIEELERKMEEPDFWDNPERSQEMMKELKSLKDDKEIYENLESQRDDMETLIEMGYEEDDASVIPEIQEILDQFEADFENIRMKTLLSGEYDKKDAIIKLNAGAGGTESCDWAGMLYRMYTRWAEKKGFTLEVLDYLDGDEAGIKSVTFEVHGENAYGYLKSEKGVHRLVRISPFNAAGKRQTSFVSCDVMPDIDEDLDVDIKEDDLRIDTYRSSGAGGQHINKTSSAIRITHIPTGIVVQCQNERSQFQNKDKAMQMLKAKLYLLKQQENMEKLSGIRGEVTEIGWGNQIRSYVLQPYTMVKDHRTGVESGNVDSILDGNLDPFINGYLKWIALGGKQPENATEEME</sequence>
<dbReference type="InterPro" id="IPR000352">
    <property type="entry name" value="Pep_chain_release_fac_I"/>
</dbReference>
<keyword evidence="5 6" id="KW-0648">Protein biosynthesis</keyword>
<accession>A0A7X2P5E2</accession>
<comment type="caution">
    <text evidence="9">The sequence shown here is derived from an EMBL/GenBank/DDBJ whole genome shotgun (WGS) entry which is preliminary data.</text>
</comment>
<dbReference type="SUPFAM" id="SSF75620">
    <property type="entry name" value="Release factor"/>
    <property type="match status" value="1"/>
</dbReference>
<dbReference type="PROSITE" id="PS00745">
    <property type="entry name" value="RF_PROK_I"/>
    <property type="match status" value="1"/>
</dbReference>
<evidence type="ECO:0000256" key="6">
    <source>
        <dbReference type="HAMAP-Rule" id="MF_00094"/>
    </source>
</evidence>
<feature type="domain" description="Prokaryotic-type class I peptide chain release factors" evidence="8">
    <location>
        <begin position="245"/>
        <end position="261"/>
    </location>
</feature>
<dbReference type="GO" id="GO:0016149">
    <property type="term" value="F:translation release factor activity, codon specific"/>
    <property type="evidence" value="ECO:0007669"/>
    <property type="project" value="UniProtKB-UniRule"/>
</dbReference>
<comment type="PTM">
    <text evidence="6">Methylated by PrmC. Methylation increases the termination efficiency of RF2.</text>
</comment>
<keyword evidence="7" id="KW-0175">Coiled coil</keyword>
<evidence type="ECO:0000256" key="7">
    <source>
        <dbReference type="SAM" id="Coils"/>
    </source>
</evidence>
<evidence type="ECO:0000256" key="2">
    <source>
        <dbReference type="ARBA" id="ARBA00010835"/>
    </source>
</evidence>
<evidence type="ECO:0000256" key="5">
    <source>
        <dbReference type="ARBA" id="ARBA00022917"/>
    </source>
</evidence>
<feature type="coiled-coil region" evidence="7">
    <location>
        <begin position="20"/>
        <end position="90"/>
    </location>
</feature>
<name>A0A7X2P5E2_9FIRM</name>